<evidence type="ECO:0000313" key="1">
    <source>
        <dbReference type="EMBL" id="GET04177.1"/>
    </source>
</evidence>
<dbReference type="Proteomes" id="UP000615446">
    <property type="component" value="Unassembled WGS sequence"/>
</dbReference>
<sequence>MDSILRCKSLNFASESQKNQTKALIREIYNEKRQDLDSIQQQQSPSPNNSINLLLENIFANRHRRERYDEIEEYIYSI</sequence>
<evidence type="ECO:0000313" key="2">
    <source>
        <dbReference type="Proteomes" id="UP000615446"/>
    </source>
</evidence>
<dbReference type="EMBL" id="BLAL01000338">
    <property type="protein sequence ID" value="GET04177.1"/>
    <property type="molecule type" value="Genomic_DNA"/>
</dbReference>
<gene>
    <name evidence="1" type="ORF">RCL2_003048300</name>
</gene>
<dbReference type="AlphaFoldDB" id="A0A8H3MHW5"/>
<proteinExistence type="predicted"/>
<organism evidence="1 2">
    <name type="scientific">Rhizophagus clarus</name>
    <dbReference type="NCBI Taxonomy" id="94130"/>
    <lineage>
        <taxon>Eukaryota</taxon>
        <taxon>Fungi</taxon>
        <taxon>Fungi incertae sedis</taxon>
        <taxon>Mucoromycota</taxon>
        <taxon>Glomeromycotina</taxon>
        <taxon>Glomeromycetes</taxon>
        <taxon>Glomerales</taxon>
        <taxon>Glomeraceae</taxon>
        <taxon>Rhizophagus</taxon>
    </lineage>
</organism>
<protein>
    <submittedName>
        <fullName evidence="1">Uncharacterized protein</fullName>
    </submittedName>
</protein>
<reference evidence="1" key="1">
    <citation type="submission" date="2019-10" db="EMBL/GenBank/DDBJ databases">
        <title>Conservation and host-specific expression of non-tandemly repeated heterogenous ribosome RNA gene in arbuscular mycorrhizal fungi.</title>
        <authorList>
            <person name="Maeda T."/>
            <person name="Kobayashi Y."/>
            <person name="Nakagawa T."/>
            <person name="Ezawa T."/>
            <person name="Yamaguchi K."/>
            <person name="Bino T."/>
            <person name="Nishimoto Y."/>
            <person name="Shigenobu S."/>
            <person name="Kawaguchi M."/>
        </authorList>
    </citation>
    <scope>NUCLEOTIDE SEQUENCE</scope>
    <source>
        <strain evidence="1">HR1</strain>
    </source>
</reference>
<accession>A0A8H3MHW5</accession>
<comment type="caution">
    <text evidence="1">The sequence shown here is derived from an EMBL/GenBank/DDBJ whole genome shotgun (WGS) entry which is preliminary data.</text>
</comment>
<name>A0A8H3MHW5_9GLOM</name>